<reference evidence="2" key="1">
    <citation type="submission" date="2017-05" db="EMBL/GenBank/DDBJ databases">
        <title>Complete and WGS of Bordetella genogroups.</title>
        <authorList>
            <person name="Spilker T."/>
            <person name="Lipuma J."/>
        </authorList>
    </citation>
    <scope>NUCLEOTIDE SEQUENCE</scope>
    <source>
        <strain evidence="2">AU21707</strain>
    </source>
</reference>
<dbReference type="AlphaFoldDB" id="A0A261R010"/>
<comment type="caution">
    <text evidence="2">The sequence shown here is derived from an EMBL/GenBank/DDBJ whole genome shotgun (WGS) entry which is preliminary data.</text>
</comment>
<dbReference type="EMBL" id="NEVJ01000003">
    <property type="protein sequence ID" value="OZI18378.1"/>
    <property type="molecule type" value="Genomic_DNA"/>
</dbReference>
<sequence length="1008" mass="107773">MPENTIFNIPLTASYAIPPEAADSEHAPAAFRAEAGSHTRASRSRAPGYVSTASIFLSAPRPRPRLTLASNARALLRHAPARPGAVKLSVVAAFMRPCSPSDGSAAGPDAYQARRNHSVASQDSGYSATSSGYHSGDHGSDDVSDDVFDGASNAASNDLADSASIDATLQSQASAAPGATASSPGLPAAARFRVSTTAIRGAVDALIEDCADAHVAGSLTDAPLPHRDANAKAVADAAELYALGRQVHAAMLADDPAWPRDASQAIARAATRLAHGAAPTEIDMAFVQLALAFHTDNATIAQLPALDRAGRLRKLDHDARQQLDAALDANPALQAEPRVRRIARRIVDVMAEIAHDAYPRRVMGSLLTASERYDIGGMHGAIEHLYGMYRSSAAHDASDQDRHVALVRQLPPAVRQQFMDTFMPMDRDAAHDTPIRGIHAYLESSRADNLPGGYMSDGLRYDQRRLLTDLFTTAAMLRGDDANVMPYPATASASANQASDTVRADMPLPATSAPQAAHRDPIASRIRHALRAALSPSSLERAQKAIARTMKAQARNRFGGQDALQAYADAAQAYVRTLRSADLPGLLRMTQVPDFVRIDEADARRLQAIKAAVTREFALRNDYMPAVKGVMVALRDGASPRVLADALDSLTYEMQSAGGVDEAQAFCELAVRRLDLPRQDLQAVLQRIPDSAALDERERDMIPLFRGHAQRRNEALRLMPALRGLAAIVSKAVPPPQGVGVGARAVPPRAAAGDPIPEIAAVRTLDALRDMPPVQQPLAGTIARDIWRRARTISGRTWWPASASRSARLARAHRQVAVSLKQQAASSRPLTRSQWKLLEAAIKDIARLQSAPARYDDVVEACVRTLSPAECVSLNHVVDSYQWLLEPAGAPTVDMIEQLRHLRAMETVLGREPAIRHATRAVGKVMETLAGNRRREAELPAAIAALAACLDTYAPDASTASVLCAKAFDRLAPTARQARALLTALDDTGRAVPALQALSSAVEARAAR</sequence>
<feature type="region of interest" description="Disordered" evidence="1">
    <location>
        <begin position="115"/>
        <end position="152"/>
    </location>
</feature>
<proteinExistence type="predicted"/>
<protein>
    <submittedName>
        <fullName evidence="2">Uncharacterized protein</fullName>
    </submittedName>
</protein>
<evidence type="ECO:0000313" key="2">
    <source>
        <dbReference type="EMBL" id="OZI18378.1"/>
    </source>
</evidence>
<evidence type="ECO:0000256" key="1">
    <source>
        <dbReference type="SAM" id="MobiDB-lite"/>
    </source>
</evidence>
<organism evidence="2 3">
    <name type="scientific">Bordetella genomosp. 9</name>
    <dbReference type="NCBI Taxonomy" id="1416803"/>
    <lineage>
        <taxon>Bacteria</taxon>
        <taxon>Pseudomonadati</taxon>
        <taxon>Pseudomonadota</taxon>
        <taxon>Betaproteobacteria</taxon>
        <taxon>Burkholderiales</taxon>
        <taxon>Alcaligenaceae</taxon>
        <taxon>Bordetella</taxon>
    </lineage>
</organism>
<feature type="compositionally biased region" description="Polar residues" evidence="1">
    <location>
        <begin position="118"/>
        <end position="129"/>
    </location>
</feature>
<name>A0A261R010_9BORD</name>
<dbReference type="Proteomes" id="UP000216857">
    <property type="component" value="Unassembled WGS sequence"/>
</dbReference>
<gene>
    <name evidence="2" type="ORF">CAL26_11655</name>
</gene>
<keyword evidence="3" id="KW-1185">Reference proteome</keyword>
<dbReference type="RefSeq" id="WP_094847079.1">
    <property type="nucleotide sequence ID" value="NZ_NEVJ01000003.1"/>
</dbReference>
<evidence type="ECO:0000313" key="3">
    <source>
        <dbReference type="Proteomes" id="UP000216857"/>
    </source>
</evidence>
<accession>A0A261R010</accession>